<evidence type="ECO:0000256" key="2">
    <source>
        <dbReference type="SAM" id="Phobius"/>
    </source>
</evidence>
<sequence>MEPYLATELIAINYLQIIWFLLHKKYINTKQSLTLSILLISIILINFFVRSSLIFNLFFIFYTVLVLFIIRYTANWILMALTLFLISSLRMIAWLFTYDLLYFLFKLNYLATAQYQMLFPFSLLGQQIILFLLILVVKKVDETYSISESILHISKSYKFQSLFALFLISLFTAFKQLAGKFFFVESFLYLTFLLLTLNLIVYATAYSYSKYYQQLQKKEVLYEQYNQELKKITVSDEFRHDYRNILLSLADYIEQGESQEALAYIASIADYSNELLDEDPYAELGNIPISSVQGLLLYLIETCKTEQIALHLEIPDIIQKSDLSIRLIDLLQCLSKLLDFAIKEMRAKSLYLSIKKGEHQLIFELTNMNKSTRSLENLSVKKLNSKRYFKENRIHAVQKILNQYKGTTFFFHTNANDFIVNFKLSLSKNKEEISNHN</sequence>
<feature type="transmembrane region" description="Helical" evidence="2">
    <location>
        <begin position="54"/>
        <end position="70"/>
    </location>
</feature>
<evidence type="ECO:0000313" key="4">
    <source>
        <dbReference type="Proteomes" id="UP000664632"/>
    </source>
</evidence>
<dbReference type="RefSeq" id="WP_207113539.1">
    <property type="nucleotide sequence ID" value="NZ_JAFLWD010000039.1"/>
</dbReference>
<reference evidence="3 4" key="1">
    <citation type="submission" date="2021-03" db="EMBL/GenBank/DDBJ databases">
        <title>Enterococcal diversity collection.</title>
        <authorList>
            <person name="Gilmore M.S."/>
            <person name="Schwartzman J."/>
            <person name="Van Tyne D."/>
            <person name="Martin M."/>
            <person name="Earl A.M."/>
            <person name="Manson A.L."/>
            <person name="Straub T."/>
            <person name="Salamzade R."/>
            <person name="Saavedra J."/>
            <person name="Lebreton F."/>
            <person name="Prichula J."/>
            <person name="Schaufler K."/>
            <person name="Gaca A."/>
            <person name="Sgardioli B."/>
            <person name="Wagenaar J."/>
            <person name="Strong T."/>
        </authorList>
    </citation>
    <scope>NUCLEOTIDE SEQUENCE [LARGE SCALE GENOMIC DNA]</scope>
    <source>
        <strain evidence="3 4">DIV0869a</strain>
    </source>
</reference>
<keyword evidence="2" id="KW-0472">Membrane</keyword>
<gene>
    <name evidence="3" type="ORF">JZO69_14435</name>
</gene>
<evidence type="ECO:0000256" key="1">
    <source>
        <dbReference type="SAM" id="Coils"/>
    </source>
</evidence>
<feature type="transmembrane region" description="Helical" evidence="2">
    <location>
        <begin position="6"/>
        <end position="22"/>
    </location>
</feature>
<keyword evidence="1" id="KW-0175">Coiled coil</keyword>
<comment type="caution">
    <text evidence="3">The sequence shown here is derived from an EMBL/GenBank/DDBJ whole genome shotgun (WGS) entry which is preliminary data.</text>
</comment>
<evidence type="ECO:0000313" key="3">
    <source>
        <dbReference type="EMBL" id="MBO0441562.1"/>
    </source>
</evidence>
<evidence type="ECO:0008006" key="5">
    <source>
        <dbReference type="Google" id="ProtNLM"/>
    </source>
</evidence>
<keyword evidence="2" id="KW-1133">Transmembrane helix</keyword>
<organism evidence="3 4">
    <name type="scientific">Candidatus Enterococcus ikei</name>
    <dbReference type="NCBI Taxonomy" id="2815326"/>
    <lineage>
        <taxon>Bacteria</taxon>
        <taxon>Bacillati</taxon>
        <taxon>Bacillota</taxon>
        <taxon>Bacilli</taxon>
        <taxon>Lactobacillales</taxon>
        <taxon>Enterococcaceae</taxon>
        <taxon>Enterococcus</taxon>
    </lineage>
</organism>
<keyword evidence="2" id="KW-0812">Transmembrane</keyword>
<accession>A0ABS3H236</accession>
<keyword evidence="4" id="KW-1185">Reference proteome</keyword>
<feature type="transmembrane region" description="Helical" evidence="2">
    <location>
        <begin position="157"/>
        <end position="174"/>
    </location>
</feature>
<feature type="transmembrane region" description="Helical" evidence="2">
    <location>
        <begin position="117"/>
        <end position="137"/>
    </location>
</feature>
<name>A0ABS3H236_9ENTE</name>
<dbReference type="PANTHER" id="PTHR40448">
    <property type="entry name" value="TWO-COMPONENT SENSOR HISTIDINE KINASE"/>
    <property type="match status" value="1"/>
</dbReference>
<dbReference type="PANTHER" id="PTHR40448:SF1">
    <property type="entry name" value="TWO-COMPONENT SENSOR HISTIDINE KINASE"/>
    <property type="match status" value="1"/>
</dbReference>
<proteinExistence type="predicted"/>
<feature type="transmembrane region" description="Helical" evidence="2">
    <location>
        <begin position="77"/>
        <end position="97"/>
    </location>
</feature>
<protein>
    <recommendedName>
        <fullName evidence="5">Sensor histidine kinase NatK C-terminal domain-containing protein</fullName>
    </recommendedName>
</protein>
<dbReference type="EMBL" id="JAFLWD010000039">
    <property type="protein sequence ID" value="MBO0441562.1"/>
    <property type="molecule type" value="Genomic_DNA"/>
</dbReference>
<feature type="transmembrane region" description="Helical" evidence="2">
    <location>
        <begin position="186"/>
        <end position="208"/>
    </location>
</feature>
<feature type="transmembrane region" description="Helical" evidence="2">
    <location>
        <begin position="31"/>
        <end position="48"/>
    </location>
</feature>
<dbReference type="Proteomes" id="UP000664632">
    <property type="component" value="Unassembled WGS sequence"/>
</dbReference>
<feature type="coiled-coil region" evidence="1">
    <location>
        <begin position="208"/>
        <end position="235"/>
    </location>
</feature>